<dbReference type="OrthoDB" id="2593732at2759"/>
<keyword evidence="6" id="KW-0539">Nucleus</keyword>
<evidence type="ECO:0000256" key="2">
    <source>
        <dbReference type="ARBA" id="ARBA00022833"/>
    </source>
</evidence>
<dbReference type="HOGENOM" id="CLU_011409_13_1_1"/>
<dbReference type="VEuPathDB" id="FungiDB:ATEG_07496"/>
<dbReference type="AlphaFoldDB" id="Q0CFN8"/>
<evidence type="ECO:0000256" key="6">
    <source>
        <dbReference type="ARBA" id="ARBA00023242"/>
    </source>
</evidence>
<keyword evidence="5" id="KW-0804">Transcription</keyword>
<dbReference type="RefSeq" id="XP_001216117.1">
    <property type="nucleotide sequence ID" value="XM_001216117.1"/>
</dbReference>
<evidence type="ECO:0000313" key="7">
    <source>
        <dbReference type="EMBL" id="EAU31758.1"/>
    </source>
</evidence>
<dbReference type="STRING" id="341663.Q0CFN8"/>
<keyword evidence="3" id="KW-0805">Transcription regulation</keyword>
<keyword evidence="4" id="KW-0238">DNA-binding</keyword>
<gene>
    <name evidence="7" type="ORF">ATEG_07496</name>
</gene>
<evidence type="ECO:0000256" key="5">
    <source>
        <dbReference type="ARBA" id="ARBA00023163"/>
    </source>
</evidence>
<organism evidence="7 8">
    <name type="scientific">Aspergillus terreus (strain NIH 2624 / FGSC A1156)</name>
    <dbReference type="NCBI Taxonomy" id="341663"/>
    <lineage>
        <taxon>Eukaryota</taxon>
        <taxon>Fungi</taxon>
        <taxon>Dikarya</taxon>
        <taxon>Ascomycota</taxon>
        <taxon>Pezizomycotina</taxon>
        <taxon>Eurotiomycetes</taxon>
        <taxon>Eurotiomycetidae</taxon>
        <taxon>Eurotiales</taxon>
        <taxon>Aspergillaceae</taxon>
        <taxon>Aspergillus</taxon>
        <taxon>Aspergillus subgen. Circumdati</taxon>
    </lineage>
</organism>
<keyword evidence="2" id="KW-0862">Zinc</keyword>
<evidence type="ECO:0000313" key="8">
    <source>
        <dbReference type="Proteomes" id="UP000007963"/>
    </source>
</evidence>
<dbReference type="InterPro" id="IPR052360">
    <property type="entry name" value="Transcr_Regulatory_Proteins"/>
</dbReference>
<evidence type="ECO:0008006" key="9">
    <source>
        <dbReference type="Google" id="ProtNLM"/>
    </source>
</evidence>
<dbReference type="Proteomes" id="UP000007963">
    <property type="component" value="Unassembled WGS sequence"/>
</dbReference>
<accession>Q0CFN8</accession>
<dbReference type="GO" id="GO:0046872">
    <property type="term" value="F:metal ion binding"/>
    <property type="evidence" value="ECO:0007669"/>
    <property type="project" value="UniProtKB-KW"/>
</dbReference>
<evidence type="ECO:0000256" key="1">
    <source>
        <dbReference type="ARBA" id="ARBA00022723"/>
    </source>
</evidence>
<protein>
    <recommendedName>
        <fullName evidence="9">Zn(2)-C6 fungal-type domain-containing protein</fullName>
    </recommendedName>
</protein>
<dbReference type="GO" id="GO:0003677">
    <property type="term" value="F:DNA binding"/>
    <property type="evidence" value="ECO:0007669"/>
    <property type="project" value="UniProtKB-KW"/>
</dbReference>
<evidence type="ECO:0000256" key="3">
    <source>
        <dbReference type="ARBA" id="ARBA00023015"/>
    </source>
</evidence>
<proteinExistence type="predicted"/>
<dbReference type="PANTHER" id="PTHR36206">
    <property type="entry name" value="ASPERCRYPTIN BIOSYNTHESIS CLUSTER-SPECIFIC TRANSCRIPTION REGULATOR ATNN-RELATED"/>
    <property type="match status" value="1"/>
</dbReference>
<reference evidence="8" key="1">
    <citation type="submission" date="2005-09" db="EMBL/GenBank/DDBJ databases">
        <title>Annotation of the Aspergillus terreus NIH2624 genome.</title>
        <authorList>
            <person name="Birren B.W."/>
            <person name="Lander E.S."/>
            <person name="Galagan J.E."/>
            <person name="Nusbaum C."/>
            <person name="Devon K."/>
            <person name="Henn M."/>
            <person name="Ma L.-J."/>
            <person name="Jaffe D.B."/>
            <person name="Butler J."/>
            <person name="Alvarez P."/>
            <person name="Gnerre S."/>
            <person name="Grabherr M."/>
            <person name="Kleber M."/>
            <person name="Mauceli E.W."/>
            <person name="Brockman W."/>
            <person name="Rounsley S."/>
            <person name="Young S.K."/>
            <person name="LaButti K."/>
            <person name="Pushparaj V."/>
            <person name="DeCaprio D."/>
            <person name="Crawford M."/>
            <person name="Koehrsen M."/>
            <person name="Engels R."/>
            <person name="Montgomery P."/>
            <person name="Pearson M."/>
            <person name="Howarth C."/>
            <person name="Larson L."/>
            <person name="Luoma S."/>
            <person name="White J."/>
            <person name="Alvarado L."/>
            <person name="Kodira C.D."/>
            <person name="Zeng Q."/>
            <person name="Oleary S."/>
            <person name="Yandava C."/>
            <person name="Denning D.W."/>
            <person name="Nierman W.C."/>
            <person name="Milne T."/>
            <person name="Madden K."/>
        </authorList>
    </citation>
    <scope>NUCLEOTIDE SEQUENCE [LARGE SCALE GENOMIC DNA]</scope>
    <source>
        <strain evidence="8">NIH 2624 / FGSC A1156</strain>
    </source>
</reference>
<dbReference type="OMA" id="FFDSQLW"/>
<evidence type="ECO:0000256" key="4">
    <source>
        <dbReference type="ARBA" id="ARBA00023125"/>
    </source>
</evidence>
<keyword evidence="1" id="KW-0479">Metal-binding</keyword>
<name>Q0CFN8_ASPTN</name>
<dbReference type="GeneID" id="4322970"/>
<dbReference type="PANTHER" id="PTHR36206:SF16">
    <property type="entry name" value="TRANSCRIPTION FACTOR DOMAIN-CONTAINING PROTEIN-RELATED"/>
    <property type="match status" value="1"/>
</dbReference>
<dbReference type="EMBL" id="CH476604">
    <property type="protein sequence ID" value="EAU31758.1"/>
    <property type="molecule type" value="Genomic_DNA"/>
</dbReference>
<sequence length="675" mass="76923">MDIFNRNPQPVCTLAFDNTGQNLCRVDPSGHHIPIFKVHFQKNEPHLIVSRLPSPGMWSTAPFPVGTSRLHKSPSSKIDVSVHGHEFLLKRDLLKSDNHHFDFPSLGHFKWKPDGWGGSSLKLYDNQQRLIAKCKGKTPQSGRIEIFVQGSEGLLDLVAVTGLAMQLFTMRENKEDDMFFDALDQDSLDPLDMHAIPSSSQRRRKFTRRSATGCRTCRNCTSTGRQCDGYDLSRLPAIKRKTLPIPQLSSLGVRLAWVPTSAERRCFSYFQHHSIPNLVAFFDSQLWQQLALQISHADPAVYHAANMLGALHEDSEENHMRLLGEDLDRPRHQFAVEQAARSYALLNRRRASQDPQLRKVVLLCCLIFVLSELLLGSGLRILKEMQGSERLSIDPCIVQTFQRLDIQSSHFGPGAPFLFAGDGLEELSDGDFVTVLRDLHEVRHRLNLLMNAGASFIAKCWLMTPAEIQAQYGVLCQQQQRIISLYHRFRHQFDIFHRQNFHRVRYKEQRGMEIVRLQFMSQLVTIKTCLVREPIPDNLTPEFVALLSAHEAFLAKFPERPTLTMDYGIIPGLYTVAIRCPRPHIRLRAINALRSWPHYEAIVNSNISAAVAQEALKADLKDRRDIAPTGVADEELTRFFNHTLVSTPDILNWSPIRTITVLQGRQKPKHEDRGK</sequence>